<dbReference type="Proteomes" id="UP000299102">
    <property type="component" value="Unassembled WGS sequence"/>
</dbReference>
<keyword evidence="3" id="KW-1185">Reference proteome</keyword>
<evidence type="ECO:0000313" key="3">
    <source>
        <dbReference type="Proteomes" id="UP000299102"/>
    </source>
</evidence>
<protein>
    <submittedName>
        <fullName evidence="2">Uncharacterized protein</fullName>
    </submittedName>
</protein>
<feature type="region of interest" description="Disordered" evidence="1">
    <location>
        <begin position="55"/>
        <end position="80"/>
    </location>
</feature>
<feature type="compositionally biased region" description="Low complexity" evidence="1">
    <location>
        <begin position="64"/>
        <end position="75"/>
    </location>
</feature>
<organism evidence="2 3">
    <name type="scientific">Eumeta variegata</name>
    <name type="common">Bagworm moth</name>
    <name type="synonym">Eumeta japonica</name>
    <dbReference type="NCBI Taxonomy" id="151549"/>
    <lineage>
        <taxon>Eukaryota</taxon>
        <taxon>Metazoa</taxon>
        <taxon>Ecdysozoa</taxon>
        <taxon>Arthropoda</taxon>
        <taxon>Hexapoda</taxon>
        <taxon>Insecta</taxon>
        <taxon>Pterygota</taxon>
        <taxon>Neoptera</taxon>
        <taxon>Endopterygota</taxon>
        <taxon>Lepidoptera</taxon>
        <taxon>Glossata</taxon>
        <taxon>Ditrysia</taxon>
        <taxon>Tineoidea</taxon>
        <taxon>Psychidae</taxon>
        <taxon>Oiketicinae</taxon>
        <taxon>Eumeta</taxon>
    </lineage>
</organism>
<comment type="caution">
    <text evidence="2">The sequence shown here is derived from an EMBL/GenBank/DDBJ whole genome shotgun (WGS) entry which is preliminary data.</text>
</comment>
<dbReference type="EMBL" id="BGZK01003258">
    <property type="protein sequence ID" value="GBO99282.1"/>
    <property type="molecule type" value="Genomic_DNA"/>
</dbReference>
<reference evidence="2 3" key="1">
    <citation type="journal article" date="2019" name="Commun. Biol.">
        <title>The bagworm genome reveals a unique fibroin gene that provides high tensile strength.</title>
        <authorList>
            <person name="Kono N."/>
            <person name="Nakamura H."/>
            <person name="Ohtoshi R."/>
            <person name="Tomita M."/>
            <person name="Numata K."/>
            <person name="Arakawa K."/>
        </authorList>
    </citation>
    <scope>NUCLEOTIDE SEQUENCE [LARGE SCALE GENOMIC DNA]</scope>
</reference>
<proteinExistence type="predicted"/>
<dbReference type="AlphaFoldDB" id="A0A4C1SAS7"/>
<evidence type="ECO:0000256" key="1">
    <source>
        <dbReference type="SAM" id="MobiDB-lite"/>
    </source>
</evidence>
<sequence length="97" mass="10913">MDLITIDFQGSDDGASKLPAPLSDPENPIMVKDVFHENNKVKTWLEQTLAQHWPRRASQQLTRSSAAAPPGSKPSLRCDCAVRLRDRRKDDENVSRT</sequence>
<feature type="region of interest" description="Disordered" evidence="1">
    <location>
        <begin position="1"/>
        <end position="24"/>
    </location>
</feature>
<accession>A0A4C1SAS7</accession>
<gene>
    <name evidence="2" type="ORF">EVAR_68329_1</name>
</gene>
<evidence type="ECO:0000313" key="2">
    <source>
        <dbReference type="EMBL" id="GBO99282.1"/>
    </source>
</evidence>
<name>A0A4C1SAS7_EUMVA</name>